<evidence type="ECO:0000256" key="7">
    <source>
        <dbReference type="SAM" id="MobiDB-lite"/>
    </source>
</evidence>
<accession>A0A9P8QAK1</accession>
<dbReference type="InterPro" id="IPR036259">
    <property type="entry name" value="MFS_trans_sf"/>
</dbReference>
<feature type="transmembrane region" description="Helical" evidence="8">
    <location>
        <begin position="280"/>
        <end position="302"/>
    </location>
</feature>
<keyword evidence="10" id="KW-1185">Reference proteome</keyword>
<dbReference type="AlphaFoldDB" id="A0A9P8QAK1"/>
<evidence type="ECO:0000256" key="2">
    <source>
        <dbReference type="ARBA" id="ARBA00022448"/>
    </source>
</evidence>
<name>A0A9P8QAK1_WICPI</name>
<organism evidence="9 10">
    <name type="scientific">Wickerhamomyces pijperi</name>
    <name type="common">Yeast</name>
    <name type="synonym">Pichia pijperi</name>
    <dbReference type="NCBI Taxonomy" id="599730"/>
    <lineage>
        <taxon>Eukaryota</taxon>
        <taxon>Fungi</taxon>
        <taxon>Dikarya</taxon>
        <taxon>Ascomycota</taxon>
        <taxon>Saccharomycotina</taxon>
        <taxon>Saccharomycetes</taxon>
        <taxon>Phaffomycetales</taxon>
        <taxon>Wickerhamomycetaceae</taxon>
        <taxon>Wickerhamomyces</taxon>
    </lineage>
</organism>
<feature type="transmembrane region" description="Helical" evidence="8">
    <location>
        <begin position="421"/>
        <end position="441"/>
    </location>
</feature>
<dbReference type="Gene3D" id="1.20.1250.20">
    <property type="entry name" value="MFS general substrate transporter like domains"/>
    <property type="match status" value="2"/>
</dbReference>
<dbReference type="InterPro" id="IPR011701">
    <property type="entry name" value="MFS"/>
</dbReference>
<evidence type="ECO:0000313" key="10">
    <source>
        <dbReference type="Proteomes" id="UP000774326"/>
    </source>
</evidence>
<comment type="caution">
    <text evidence="9">The sequence shown here is derived from an EMBL/GenBank/DDBJ whole genome shotgun (WGS) entry which is preliminary data.</text>
</comment>
<keyword evidence="5 8" id="KW-0472">Membrane</keyword>
<feature type="transmembrane region" description="Helical" evidence="8">
    <location>
        <begin position="112"/>
        <end position="130"/>
    </location>
</feature>
<evidence type="ECO:0008006" key="11">
    <source>
        <dbReference type="Google" id="ProtNLM"/>
    </source>
</evidence>
<keyword evidence="4 8" id="KW-1133">Transmembrane helix</keyword>
<feature type="transmembrane region" description="Helical" evidence="8">
    <location>
        <begin position="515"/>
        <end position="536"/>
    </location>
</feature>
<evidence type="ECO:0000256" key="4">
    <source>
        <dbReference type="ARBA" id="ARBA00022989"/>
    </source>
</evidence>
<feature type="transmembrane region" description="Helical" evidence="8">
    <location>
        <begin position="481"/>
        <end position="503"/>
    </location>
</feature>
<evidence type="ECO:0000256" key="3">
    <source>
        <dbReference type="ARBA" id="ARBA00022692"/>
    </source>
</evidence>
<feature type="transmembrane region" description="Helical" evidence="8">
    <location>
        <begin position="447"/>
        <end position="469"/>
    </location>
</feature>
<feature type="transmembrane region" description="Helical" evidence="8">
    <location>
        <begin position="248"/>
        <end position="268"/>
    </location>
</feature>
<protein>
    <recommendedName>
        <fullName evidence="11">Transporter SEO1</fullName>
    </recommendedName>
</protein>
<sequence>MATFKEKFNKFTQSIPYFDVPVGYGKLRYGFIPVLREVEDLPEDLEEIEKLEKETQAAKDAVYNTVEYRDEADRPWWKFFDEYEYRINKNVRKSHKWFKWFNDSDSPAERVLITKLDILLTLYSTAAYWVKNLDSSNLNNAYVSGMKEDLGFKGNDLVHVQAVFTASGVVFQLPFLYFLYKLPMNFVLPGLDLGWSLFTLAIYRVESLGELKVLRFFVGLFESPAYLAYQFLFGCFFKYDEIVRRSMIYYIGQYLGVVTSGLLQGRIYQSLNGHNGLQGWRWFFIIDSVISVFIGIIGFYVLPGSPERCYSLWLSDDEIRLARKRLRQNNTGTSKDVSKRFFDKSLWKTVFTSWKTYLLTIWNILVWCNNNGTNGAYVLWLKSLKRYSIPKVNQLSAISPAVGILWLILCGLYADLMHSRYQAVVISQVFNFIGNVILAVWDVPEGAKWFAFMLSYSGWCMAPVNYSWANDILRHDVQVRAITMVIMNIIAQAMAAWISVLVWKTSEAPRFHKGFSWTASAAASVGVFAVIVLWFYKREEKLHARQNGIVLYNSKTGENYPLDKEDDPASASSESVEKKDSQAAVDVAKPVESSDAE</sequence>
<feature type="transmembrane region" description="Helical" evidence="8">
    <location>
        <begin position="186"/>
        <end position="204"/>
    </location>
</feature>
<dbReference type="PANTHER" id="PTHR43791:SF15">
    <property type="entry name" value="TRANSPORTER SEO1-RELATED"/>
    <property type="match status" value="1"/>
</dbReference>
<feature type="region of interest" description="Disordered" evidence="7">
    <location>
        <begin position="555"/>
        <end position="597"/>
    </location>
</feature>
<dbReference type="EMBL" id="JAEUBG010001731">
    <property type="protein sequence ID" value="KAH3685919.1"/>
    <property type="molecule type" value="Genomic_DNA"/>
</dbReference>
<evidence type="ECO:0000256" key="8">
    <source>
        <dbReference type="SAM" id="Phobius"/>
    </source>
</evidence>
<comment type="similarity">
    <text evidence="6">Belongs to the major facilitator superfamily. Allantoate permease family.</text>
</comment>
<feature type="transmembrane region" description="Helical" evidence="8">
    <location>
        <begin position="357"/>
        <end position="380"/>
    </location>
</feature>
<keyword evidence="3 8" id="KW-0812">Transmembrane</keyword>
<feature type="transmembrane region" description="Helical" evidence="8">
    <location>
        <begin position="216"/>
        <end position="236"/>
    </location>
</feature>
<dbReference type="Pfam" id="PF07690">
    <property type="entry name" value="MFS_1"/>
    <property type="match status" value="1"/>
</dbReference>
<gene>
    <name evidence="9" type="ORF">WICPIJ_003108</name>
</gene>
<evidence type="ECO:0000256" key="6">
    <source>
        <dbReference type="ARBA" id="ARBA00037968"/>
    </source>
</evidence>
<keyword evidence="2" id="KW-0813">Transport</keyword>
<dbReference type="FunFam" id="1.20.1250.20:FF:000065">
    <property type="entry name" value="Putative MFS pantothenate transporter"/>
    <property type="match status" value="1"/>
</dbReference>
<evidence type="ECO:0000256" key="1">
    <source>
        <dbReference type="ARBA" id="ARBA00004141"/>
    </source>
</evidence>
<dbReference type="PANTHER" id="PTHR43791">
    <property type="entry name" value="PERMEASE-RELATED"/>
    <property type="match status" value="1"/>
</dbReference>
<comment type="subcellular location">
    <subcellularLocation>
        <location evidence="1">Membrane</location>
        <topology evidence="1">Multi-pass membrane protein</topology>
    </subcellularLocation>
</comment>
<feature type="transmembrane region" description="Helical" evidence="8">
    <location>
        <begin position="392"/>
        <end position="414"/>
    </location>
</feature>
<dbReference type="OrthoDB" id="3639251at2759"/>
<evidence type="ECO:0000313" key="9">
    <source>
        <dbReference type="EMBL" id="KAH3685919.1"/>
    </source>
</evidence>
<dbReference type="GO" id="GO:0022857">
    <property type="term" value="F:transmembrane transporter activity"/>
    <property type="evidence" value="ECO:0007669"/>
    <property type="project" value="InterPro"/>
</dbReference>
<reference evidence="9" key="1">
    <citation type="journal article" date="2021" name="Open Biol.">
        <title>Shared evolutionary footprints suggest mitochondrial oxidative damage underlies multiple complex I losses in fungi.</title>
        <authorList>
            <person name="Schikora-Tamarit M.A."/>
            <person name="Marcet-Houben M."/>
            <person name="Nosek J."/>
            <person name="Gabaldon T."/>
        </authorList>
    </citation>
    <scope>NUCLEOTIDE SEQUENCE</scope>
    <source>
        <strain evidence="9">CBS2887</strain>
    </source>
</reference>
<dbReference type="Proteomes" id="UP000774326">
    <property type="component" value="Unassembled WGS sequence"/>
</dbReference>
<reference evidence="9" key="2">
    <citation type="submission" date="2021-01" db="EMBL/GenBank/DDBJ databases">
        <authorList>
            <person name="Schikora-Tamarit M.A."/>
        </authorList>
    </citation>
    <scope>NUCLEOTIDE SEQUENCE</scope>
    <source>
        <strain evidence="9">CBS2887</strain>
    </source>
</reference>
<dbReference type="GO" id="GO:0016020">
    <property type="term" value="C:membrane"/>
    <property type="evidence" value="ECO:0007669"/>
    <property type="project" value="UniProtKB-SubCell"/>
</dbReference>
<dbReference type="SUPFAM" id="SSF103473">
    <property type="entry name" value="MFS general substrate transporter"/>
    <property type="match status" value="1"/>
</dbReference>
<evidence type="ECO:0000256" key="5">
    <source>
        <dbReference type="ARBA" id="ARBA00023136"/>
    </source>
</evidence>
<feature type="transmembrane region" description="Helical" evidence="8">
    <location>
        <begin position="158"/>
        <end position="179"/>
    </location>
</feature>
<proteinExistence type="inferred from homology"/>